<dbReference type="GeneID" id="103601541"/>
<accession>A0ABM0RUA6</accession>
<proteinExistence type="predicted"/>
<name>A0ABM0RUA6_GALVR</name>
<dbReference type="PANTHER" id="PTHR47615">
    <property type="entry name" value="COILED-COIL DOMAIN-CONTAINING PROTEIN 158"/>
    <property type="match status" value="1"/>
</dbReference>
<evidence type="ECO:0000313" key="3">
    <source>
        <dbReference type="RefSeq" id="XP_008584197.1"/>
    </source>
</evidence>
<dbReference type="Proteomes" id="UP000694923">
    <property type="component" value="Unplaced"/>
</dbReference>
<gene>
    <name evidence="3" type="primary">LOC103601541</name>
</gene>
<protein>
    <submittedName>
        <fullName evidence="3">Coiled-coil domain-containing protein 158-like</fullName>
    </submittedName>
</protein>
<keyword evidence="2" id="KW-1185">Reference proteome</keyword>
<evidence type="ECO:0000256" key="1">
    <source>
        <dbReference type="SAM" id="MobiDB-lite"/>
    </source>
</evidence>
<dbReference type="RefSeq" id="XP_008584197.1">
    <property type="nucleotide sequence ID" value="XM_008585975.1"/>
</dbReference>
<organism evidence="2 3">
    <name type="scientific">Galeopterus variegatus</name>
    <name type="common">Malayan flying lemur</name>
    <name type="synonym">Cynocephalus variegatus</name>
    <dbReference type="NCBI Taxonomy" id="482537"/>
    <lineage>
        <taxon>Eukaryota</taxon>
        <taxon>Metazoa</taxon>
        <taxon>Chordata</taxon>
        <taxon>Craniata</taxon>
        <taxon>Vertebrata</taxon>
        <taxon>Euteleostomi</taxon>
        <taxon>Mammalia</taxon>
        <taxon>Eutheria</taxon>
        <taxon>Euarchontoglires</taxon>
        <taxon>Dermoptera</taxon>
        <taxon>Cynocephalidae</taxon>
        <taxon>Galeopterus</taxon>
    </lineage>
</organism>
<feature type="region of interest" description="Disordered" evidence="1">
    <location>
        <begin position="1"/>
        <end position="25"/>
    </location>
</feature>
<dbReference type="PANTHER" id="PTHR47615:SF1">
    <property type="entry name" value="COILED-COIL DOMAIN-CONTAINING PROTEIN 158"/>
    <property type="match status" value="1"/>
</dbReference>
<dbReference type="Pfam" id="PF15921">
    <property type="entry name" value="CCDC158"/>
    <property type="match status" value="1"/>
</dbReference>
<sequence>MSQGEGLAGDAPAGPDSRGAGSSSPFFVSSIRGTIIENTSAGTLTQIPFFPKYEVELDPHRKLIPYPGKEHIERVLDEYSHQVKDLQRKLNESLVPVKTSIDSHNDSMAFVANSMPTNVQFIFFTDFFLV</sequence>
<dbReference type="InterPro" id="IPR031809">
    <property type="entry name" value="CCDC158"/>
</dbReference>
<reference evidence="3" key="1">
    <citation type="submission" date="2025-08" db="UniProtKB">
        <authorList>
            <consortium name="RefSeq"/>
        </authorList>
    </citation>
    <scope>IDENTIFICATION</scope>
</reference>
<evidence type="ECO:0000313" key="2">
    <source>
        <dbReference type="Proteomes" id="UP000694923"/>
    </source>
</evidence>